<dbReference type="PROSITE" id="PS00061">
    <property type="entry name" value="ADH_SHORT"/>
    <property type="match status" value="1"/>
</dbReference>
<feature type="domain" description="Ketoreductase" evidence="3">
    <location>
        <begin position="9"/>
        <end position="171"/>
    </location>
</feature>
<dbReference type="PANTHER" id="PTHR43639:SF1">
    <property type="entry name" value="SHORT-CHAIN DEHYDROGENASE_REDUCTASE FAMILY PROTEIN"/>
    <property type="match status" value="1"/>
</dbReference>
<keyword evidence="5" id="KW-1185">Reference proteome</keyword>
<proteinExistence type="inferred from homology"/>
<evidence type="ECO:0000259" key="3">
    <source>
        <dbReference type="SMART" id="SM00822"/>
    </source>
</evidence>
<dbReference type="SUPFAM" id="SSF51735">
    <property type="entry name" value="NAD(P)-binding Rossmann-fold domains"/>
    <property type="match status" value="1"/>
</dbReference>
<dbReference type="EMBL" id="JBEPEK010000720">
    <property type="protein sequence ID" value="MER7187074.1"/>
    <property type="molecule type" value="Genomic_DNA"/>
</dbReference>
<dbReference type="InterPro" id="IPR057326">
    <property type="entry name" value="KR_dom"/>
</dbReference>
<dbReference type="InterPro" id="IPR036291">
    <property type="entry name" value="NAD(P)-bd_dom_sf"/>
</dbReference>
<evidence type="ECO:0000313" key="4">
    <source>
        <dbReference type="EMBL" id="MER7187074.1"/>
    </source>
</evidence>
<sequence length="233" mass="24040">MPETPTTPRVAVVVGGAGAIGGAIVRELTGRGHVVRVLDRAGDIVCDLADAEDVRAGARRVLAENGRCDVLVHAAAATDLMDVETVDLDAWRRVQAVNVESAVLLAQAFVPGMRERGFGRIVHIVSDTFWKPPSPDLLAYVTSKGALIGLTRSLAASLGRYGIAVTAVAPGLTRTASTAYQPDAAFEASRAGQALPRALTPEDVSAAVGFLASDAAEALTGQILTVDGGGLFT</sequence>
<comment type="similarity">
    <text evidence="1">Belongs to the short-chain dehydrogenases/reductases (SDR) family.</text>
</comment>
<accession>A0ABV1XDF3</accession>
<dbReference type="PRINTS" id="PR00081">
    <property type="entry name" value="GDHRDH"/>
</dbReference>
<evidence type="ECO:0000256" key="2">
    <source>
        <dbReference type="ARBA" id="ARBA00023002"/>
    </source>
</evidence>
<dbReference type="InterPro" id="IPR020904">
    <property type="entry name" value="Sc_DH/Rdtase_CS"/>
</dbReference>
<evidence type="ECO:0000256" key="1">
    <source>
        <dbReference type="ARBA" id="ARBA00006484"/>
    </source>
</evidence>
<dbReference type="RefSeq" id="WP_350791228.1">
    <property type="nucleotide sequence ID" value="NZ_JBEPEK010000720.1"/>
</dbReference>
<dbReference type="CDD" id="cd05233">
    <property type="entry name" value="SDR_c"/>
    <property type="match status" value="1"/>
</dbReference>
<dbReference type="PANTHER" id="PTHR43639">
    <property type="entry name" value="OXIDOREDUCTASE, SHORT-CHAIN DEHYDROGENASE/REDUCTASE FAMILY (AFU_ORTHOLOGUE AFUA_5G02870)"/>
    <property type="match status" value="1"/>
</dbReference>
<dbReference type="PRINTS" id="PR00080">
    <property type="entry name" value="SDRFAMILY"/>
</dbReference>
<organism evidence="4 5">
    <name type="scientific">Streptomyces hyaluromycini</name>
    <dbReference type="NCBI Taxonomy" id="1377993"/>
    <lineage>
        <taxon>Bacteria</taxon>
        <taxon>Bacillati</taxon>
        <taxon>Actinomycetota</taxon>
        <taxon>Actinomycetes</taxon>
        <taxon>Kitasatosporales</taxon>
        <taxon>Streptomycetaceae</taxon>
        <taxon>Streptomyces</taxon>
    </lineage>
</organism>
<gene>
    <name evidence="4" type="ORF">ABT404_47745</name>
</gene>
<dbReference type="Proteomes" id="UP001474181">
    <property type="component" value="Unassembled WGS sequence"/>
</dbReference>
<dbReference type="GO" id="GO:0016491">
    <property type="term" value="F:oxidoreductase activity"/>
    <property type="evidence" value="ECO:0007669"/>
    <property type="project" value="UniProtKB-KW"/>
</dbReference>
<dbReference type="EC" id="1.-.-.-" evidence="4"/>
<protein>
    <submittedName>
        <fullName evidence="4">SDR family oxidoreductase</fullName>
        <ecNumber evidence="4">1.-.-.-</ecNumber>
    </submittedName>
</protein>
<dbReference type="InterPro" id="IPR002347">
    <property type="entry name" value="SDR_fam"/>
</dbReference>
<dbReference type="SMART" id="SM00822">
    <property type="entry name" value="PKS_KR"/>
    <property type="match status" value="1"/>
</dbReference>
<reference evidence="4 5" key="1">
    <citation type="submission" date="2024-06" db="EMBL/GenBank/DDBJ databases">
        <title>The Natural Products Discovery Center: Release of the First 8490 Sequenced Strains for Exploring Actinobacteria Biosynthetic Diversity.</title>
        <authorList>
            <person name="Kalkreuter E."/>
            <person name="Kautsar S.A."/>
            <person name="Yang D."/>
            <person name="Bader C.D."/>
            <person name="Teijaro C.N."/>
            <person name="Fluegel L."/>
            <person name="Davis C.M."/>
            <person name="Simpson J.R."/>
            <person name="Lauterbach L."/>
            <person name="Steele A.D."/>
            <person name="Gui C."/>
            <person name="Meng S."/>
            <person name="Li G."/>
            <person name="Viehrig K."/>
            <person name="Ye F."/>
            <person name="Su P."/>
            <person name="Kiefer A.F."/>
            <person name="Nichols A."/>
            <person name="Cepeda A.J."/>
            <person name="Yan W."/>
            <person name="Fan B."/>
            <person name="Jiang Y."/>
            <person name="Adhikari A."/>
            <person name="Zheng C.-J."/>
            <person name="Schuster L."/>
            <person name="Cowan T.M."/>
            <person name="Smanski M.J."/>
            <person name="Chevrette M.G."/>
            <person name="De Carvalho L.P.S."/>
            <person name="Shen B."/>
        </authorList>
    </citation>
    <scope>NUCLEOTIDE SEQUENCE [LARGE SCALE GENOMIC DNA]</scope>
    <source>
        <strain evidence="4 5">NPDC000234</strain>
    </source>
</reference>
<keyword evidence="2 4" id="KW-0560">Oxidoreductase</keyword>
<dbReference type="Pfam" id="PF13561">
    <property type="entry name" value="adh_short_C2"/>
    <property type="match status" value="1"/>
</dbReference>
<name>A0ABV1XDF3_9ACTN</name>
<evidence type="ECO:0000313" key="5">
    <source>
        <dbReference type="Proteomes" id="UP001474181"/>
    </source>
</evidence>
<dbReference type="Gene3D" id="3.40.50.720">
    <property type="entry name" value="NAD(P)-binding Rossmann-like Domain"/>
    <property type="match status" value="1"/>
</dbReference>
<comment type="caution">
    <text evidence="4">The sequence shown here is derived from an EMBL/GenBank/DDBJ whole genome shotgun (WGS) entry which is preliminary data.</text>
</comment>